<keyword evidence="2" id="KW-1185">Reference proteome</keyword>
<name>A0A1I4SIW3_9BURK</name>
<dbReference type="RefSeq" id="WP_093390232.1">
    <property type="nucleotide sequence ID" value="NZ_FOTW01000026.1"/>
</dbReference>
<evidence type="ECO:0000313" key="1">
    <source>
        <dbReference type="EMBL" id="SFM64354.1"/>
    </source>
</evidence>
<dbReference type="AlphaFoldDB" id="A0A1I4SIW3"/>
<organism evidence="1 2">
    <name type="scientific">Rugamonas rubra</name>
    <dbReference type="NCBI Taxonomy" id="758825"/>
    <lineage>
        <taxon>Bacteria</taxon>
        <taxon>Pseudomonadati</taxon>
        <taxon>Pseudomonadota</taxon>
        <taxon>Betaproteobacteria</taxon>
        <taxon>Burkholderiales</taxon>
        <taxon>Oxalobacteraceae</taxon>
        <taxon>Telluria group</taxon>
        <taxon>Rugamonas</taxon>
    </lineage>
</organism>
<accession>A0A1I4SIW3</accession>
<gene>
    <name evidence="1" type="ORF">SAMN02982985_04802</name>
</gene>
<dbReference type="Proteomes" id="UP000199470">
    <property type="component" value="Unassembled WGS sequence"/>
</dbReference>
<reference evidence="1 2" key="1">
    <citation type="submission" date="2016-10" db="EMBL/GenBank/DDBJ databases">
        <authorList>
            <person name="de Groot N.N."/>
        </authorList>
    </citation>
    <scope>NUCLEOTIDE SEQUENCE [LARGE SCALE GENOMIC DNA]</scope>
    <source>
        <strain evidence="1 2">ATCC 43154</strain>
    </source>
</reference>
<dbReference type="EMBL" id="FOTW01000026">
    <property type="protein sequence ID" value="SFM64354.1"/>
    <property type="molecule type" value="Genomic_DNA"/>
</dbReference>
<protein>
    <submittedName>
        <fullName evidence="1">Uncharacterized protein</fullName>
    </submittedName>
</protein>
<dbReference type="STRING" id="758825.SAMN02982985_04802"/>
<sequence>MNTVTQLRAAQVKRLAGLANVVGALLGAIDTMRPDAQADALRACAGMTADIADDLDELVGGAS</sequence>
<evidence type="ECO:0000313" key="2">
    <source>
        <dbReference type="Proteomes" id="UP000199470"/>
    </source>
</evidence>
<proteinExistence type="predicted"/>